<dbReference type="NCBIfam" id="TIGR00472">
    <property type="entry name" value="pheT_bact"/>
    <property type="match status" value="1"/>
</dbReference>
<dbReference type="InterPro" id="IPR020825">
    <property type="entry name" value="Phe-tRNA_synthase-like_B3/B4"/>
</dbReference>
<comment type="similarity">
    <text evidence="2 15">Belongs to the phenylalanyl-tRNA synthetase beta subunit family. Type 1 subfamily.</text>
</comment>
<dbReference type="Pfam" id="PF01588">
    <property type="entry name" value="tRNA_bind"/>
    <property type="match status" value="1"/>
</dbReference>
<dbReference type="OrthoDB" id="9805455at2"/>
<evidence type="ECO:0000256" key="16">
    <source>
        <dbReference type="PROSITE-ProRule" id="PRU00209"/>
    </source>
</evidence>
<organism evidence="20 21">
    <name type="scientific">Desulfonatronospira thiodismutans ASO3-1</name>
    <dbReference type="NCBI Taxonomy" id="555779"/>
    <lineage>
        <taxon>Bacteria</taxon>
        <taxon>Pseudomonadati</taxon>
        <taxon>Thermodesulfobacteriota</taxon>
        <taxon>Desulfovibrionia</taxon>
        <taxon>Desulfovibrionales</taxon>
        <taxon>Desulfonatronovibrionaceae</taxon>
        <taxon>Desulfonatronospira</taxon>
    </lineage>
</organism>
<evidence type="ECO:0000256" key="11">
    <source>
        <dbReference type="ARBA" id="ARBA00022884"/>
    </source>
</evidence>
<dbReference type="GO" id="GO:0000287">
    <property type="term" value="F:magnesium ion binding"/>
    <property type="evidence" value="ECO:0007669"/>
    <property type="project" value="UniProtKB-UniRule"/>
</dbReference>
<dbReference type="PROSITE" id="PS51447">
    <property type="entry name" value="FDX_ACB"/>
    <property type="match status" value="1"/>
</dbReference>
<dbReference type="PROSITE" id="PS51483">
    <property type="entry name" value="B5"/>
    <property type="match status" value="1"/>
</dbReference>
<evidence type="ECO:0000256" key="12">
    <source>
        <dbReference type="ARBA" id="ARBA00022917"/>
    </source>
</evidence>
<keyword evidence="11 16" id="KW-0694">RNA-binding</keyword>
<comment type="catalytic activity">
    <reaction evidence="14 15">
        <text>tRNA(Phe) + L-phenylalanine + ATP = L-phenylalanyl-tRNA(Phe) + AMP + diphosphate + H(+)</text>
        <dbReference type="Rhea" id="RHEA:19413"/>
        <dbReference type="Rhea" id="RHEA-COMP:9668"/>
        <dbReference type="Rhea" id="RHEA-COMP:9699"/>
        <dbReference type="ChEBI" id="CHEBI:15378"/>
        <dbReference type="ChEBI" id="CHEBI:30616"/>
        <dbReference type="ChEBI" id="CHEBI:33019"/>
        <dbReference type="ChEBI" id="CHEBI:58095"/>
        <dbReference type="ChEBI" id="CHEBI:78442"/>
        <dbReference type="ChEBI" id="CHEBI:78531"/>
        <dbReference type="ChEBI" id="CHEBI:456215"/>
        <dbReference type="EC" id="6.1.1.20"/>
    </reaction>
</comment>
<dbReference type="SMART" id="SM00874">
    <property type="entry name" value="B5"/>
    <property type="match status" value="1"/>
</dbReference>
<dbReference type="HAMAP" id="MF_00283">
    <property type="entry name" value="Phe_tRNA_synth_beta1"/>
    <property type="match status" value="1"/>
</dbReference>
<dbReference type="InterPro" id="IPR045060">
    <property type="entry name" value="Phe-tRNA-ligase_IIc_bsu"/>
</dbReference>
<dbReference type="InterPro" id="IPR002547">
    <property type="entry name" value="tRNA-bd_dom"/>
</dbReference>
<dbReference type="EC" id="6.1.1.20" evidence="15"/>
<dbReference type="SMART" id="SM00896">
    <property type="entry name" value="FDX-ACB"/>
    <property type="match status" value="1"/>
</dbReference>
<evidence type="ECO:0000259" key="19">
    <source>
        <dbReference type="PROSITE" id="PS51483"/>
    </source>
</evidence>
<dbReference type="InterPro" id="IPR012340">
    <property type="entry name" value="NA-bd_OB-fold"/>
</dbReference>
<dbReference type="InterPro" id="IPR036690">
    <property type="entry name" value="Fdx_antiC-bd_sf"/>
</dbReference>
<feature type="domain" description="FDX-ACB" evidence="18">
    <location>
        <begin position="707"/>
        <end position="798"/>
    </location>
</feature>
<dbReference type="InterPro" id="IPR005147">
    <property type="entry name" value="tRNA_synthase_B5-dom"/>
</dbReference>
<keyword evidence="13 15" id="KW-0030">Aminoacyl-tRNA synthetase</keyword>
<dbReference type="InterPro" id="IPR004532">
    <property type="entry name" value="Phe-tRNA-ligase_IIc_bsu_bact"/>
</dbReference>
<dbReference type="FunFam" id="2.40.50.140:FF:000045">
    <property type="entry name" value="Phenylalanine--tRNA ligase beta subunit"/>
    <property type="match status" value="1"/>
</dbReference>
<comment type="subunit">
    <text evidence="3 15">Tetramer of two alpha and two beta subunits.</text>
</comment>
<dbReference type="PANTHER" id="PTHR10947">
    <property type="entry name" value="PHENYLALANYL-TRNA SYNTHETASE BETA CHAIN AND LEUCINE-RICH REPEAT-CONTAINING PROTEIN 47"/>
    <property type="match status" value="1"/>
</dbReference>
<dbReference type="EMBL" id="ACJN02000003">
    <property type="protein sequence ID" value="EFI33335.1"/>
    <property type="molecule type" value="Genomic_DNA"/>
</dbReference>
<dbReference type="CDD" id="cd02796">
    <property type="entry name" value="tRNA_bind_bactPheRS"/>
    <property type="match status" value="1"/>
</dbReference>
<dbReference type="InterPro" id="IPR009061">
    <property type="entry name" value="DNA-bd_dom_put_sf"/>
</dbReference>
<evidence type="ECO:0000256" key="3">
    <source>
        <dbReference type="ARBA" id="ARBA00011209"/>
    </source>
</evidence>
<evidence type="ECO:0000256" key="13">
    <source>
        <dbReference type="ARBA" id="ARBA00023146"/>
    </source>
</evidence>
<dbReference type="GO" id="GO:0009328">
    <property type="term" value="C:phenylalanine-tRNA ligase complex"/>
    <property type="evidence" value="ECO:0007669"/>
    <property type="project" value="TreeGrafter"/>
</dbReference>
<dbReference type="RefSeq" id="WP_008870693.1">
    <property type="nucleotide sequence ID" value="NZ_ACJN02000003.1"/>
</dbReference>
<sequence length="798" mass="89906">MLLSLSWLREFTPYKGSIDELSHRLTMVGLEVEEIVRPFTHLAPMVVGRVVEKRQHPGADKLSLCSVDTGSGESLSIVCGAPNVQAGQNVAVALEGTELPGGQVIKKSKIRGETSQGMICSETELELGQDPSGIMVLDDSLVPGTGLCQALDLEEFVLDIGVTPNRPDCLSVLGLAREVAALFDLPLYKPDPALQEDKSRHCPDEVHIDIEDPSGCPLYQARIISGCSIKPSPDWMRYRLMAVGVRPINNIVDITNYVMLEQGQPLHAFDRHLLEGHKIRVDRSRPGFKFTTLDQQERELNDRDLLIWDSEKPVALAGVMGGANTEINDQSTEVLLECAVFNPLDIRQTARRLGLHSESSFRFERGVDQANAPFALDRAAKLMSELGLGRVYQGVSRAEPRPCKPVQVYFRRERANSLLALDVDQNYCRRVLTSLGCEVQEEGGGMQVTVPSYRPDITREVDLIEEIGRIYGLDKTPEHLPKVQKSLHQEAWDSEYRFLGDIKQWARGLGLQEVINYSFVGMSDLDFLGVPLEGRVKVFNPLSEEQDVMRTHLLPGLLQTLKHNLGQGNTRLKLFEVARSFEQDESSETGVRENNRLALLLYGRRHRGHWPHPEDDADFYDLKGLVENLLGVFVGHEGRFVLHKEHPYLDPAVECICREESLGMLGRVRQEKARAYKARKDIWYCDLDLDLLQSLGSLSRPQFQPLPRFPVVKRDMTVVTPMELGYDQLRQVVENAGLDILEDLSLVDVYLPPEQQEKKLTLRLTYRHPERTLKDSEVDKEQQKLADLLLKKLPVGFP</sequence>
<dbReference type="SUPFAM" id="SSF50249">
    <property type="entry name" value="Nucleic acid-binding proteins"/>
    <property type="match status" value="1"/>
</dbReference>
<dbReference type="AlphaFoldDB" id="D6SRL9"/>
<evidence type="ECO:0000256" key="4">
    <source>
        <dbReference type="ARBA" id="ARBA00022490"/>
    </source>
</evidence>
<dbReference type="Gene3D" id="2.40.50.140">
    <property type="entry name" value="Nucleic acid-binding proteins"/>
    <property type="match status" value="1"/>
</dbReference>
<keyword evidence="8 15" id="KW-0547">Nucleotide-binding</keyword>
<proteinExistence type="inferred from homology"/>
<dbReference type="Pfam" id="PF03483">
    <property type="entry name" value="B3_4"/>
    <property type="match status" value="1"/>
</dbReference>
<keyword evidence="21" id="KW-1185">Reference proteome</keyword>
<evidence type="ECO:0000313" key="20">
    <source>
        <dbReference type="EMBL" id="EFI33335.1"/>
    </source>
</evidence>
<keyword evidence="6 15" id="KW-0436">Ligase</keyword>
<dbReference type="GO" id="GO:0004826">
    <property type="term" value="F:phenylalanine-tRNA ligase activity"/>
    <property type="evidence" value="ECO:0007669"/>
    <property type="project" value="UniProtKB-UniRule"/>
</dbReference>
<dbReference type="NCBIfam" id="NF045760">
    <property type="entry name" value="YtpR"/>
    <property type="match status" value="1"/>
</dbReference>
<dbReference type="InterPro" id="IPR041616">
    <property type="entry name" value="PheRS_beta_core"/>
</dbReference>
<dbReference type="InterPro" id="IPR005146">
    <property type="entry name" value="B3/B4_tRNA-bd"/>
</dbReference>
<accession>D6SRL9</accession>
<dbReference type="SUPFAM" id="SSF46955">
    <property type="entry name" value="Putative DNA-binding domain"/>
    <property type="match status" value="1"/>
</dbReference>
<feature type="binding site" evidence="15">
    <location>
        <position position="465"/>
    </location>
    <ligand>
        <name>Mg(2+)</name>
        <dbReference type="ChEBI" id="CHEBI:18420"/>
        <note>shared with alpha subunit</note>
    </ligand>
</feature>
<feature type="binding site" evidence="15">
    <location>
        <position position="456"/>
    </location>
    <ligand>
        <name>Mg(2+)</name>
        <dbReference type="ChEBI" id="CHEBI:18420"/>
        <note>shared with alpha subunit</note>
    </ligand>
</feature>
<reference evidence="20" key="1">
    <citation type="submission" date="2010-05" db="EMBL/GenBank/DDBJ databases">
        <title>The draft genome of Desulfonatronospira thiodismutans ASO3-1.</title>
        <authorList>
            <consortium name="US DOE Joint Genome Institute (JGI-PGF)"/>
            <person name="Lucas S."/>
            <person name="Copeland A."/>
            <person name="Lapidus A."/>
            <person name="Cheng J.-F."/>
            <person name="Bruce D."/>
            <person name="Goodwin L."/>
            <person name="Pitluck S."/>
            <person name="Chertkov O."/>
            <person name="Brettin T."/>
            <person name="Detter J.C."/>
            <person name="Han C."/>
            <person name="Land M.L."/>
            <person name="Hauser L."/>
            <person name="Kyrpides N."/>
            <person name="Mikhailova N."/>
            <person name="Muyzer G."/>
            <person name="Woyke T."/>
        </authorList>
    </citation>
    <scope>NUCLEOTIDE SEQUENCE [LARGE SCALE GENOMIC DNA]</scope>
    <source>
        <strain evidence="20">ASO3-1</strain>
    </source>
</reference>
<dbReference type="Gene3D" id="3.30.70.380">
    <property type="entry name" value="Ferrodoxin-fold anticodon-binding domain"/>
    <property type="match status" value="1"/>
</dbReference>
<dbReference type="GO" id="GO:0006432">
    <property type="term" value="P:phenylalanyl-tRNA aminoacylation"/>
    <property type="evidence" value="ECO:0007669"/>
    <property type="project" value="UniProtKB-UniRule"/>
</dbReference>
<evidence type="ECO:0000256" key="5">
    <source>
        <dbReference type="ARBA" id="ARBA00022555"/>
    </source>
</evidence>
<evidence type="ECO:0000256" key="7">
    <source>
        <dbReference type="ARBA" id="ARBA00022723"/>
    </source>
</evidence>
<feature type="binding site" evidence="15">
    <location>
        <position position="462"/>
    </location>
    <ligand>
        <name>Mg(2+)</name>
        <dbReference type="ChEBI" id="CHEBI:18420"/>
        <note>shared with alpha subunit</note>
    </ligand>
</feature>
<comment type="caution">
    <text evidence="20">The sequence shown here is derived from an EMBL/GenBank/DDBJ whole genome shotgun (WGS) entry which is preliminary data.</text>
</comment>
<dbReference type="CDD" id="cd00769">
    <property type="entry name" value="PheRS_beta_core"/>
    <property type="match status" value="1"/>
</dbReference>
<evidence type="ECO:0000256" key="15">
    <source>
        <dbReference type="HAMAP-Rule" id="MF_00283"/>
    </source>
</evidence>
<dbReference type="InterPro" id="IPR033714">
    <property type="entry name" value="tRNA_bind_bactPheRS"/>
</dbReference>
<keyword evidence="10 15" id="KW-0460">Magnesium</keyword>
<evidence type="ECO:0000256" key="14">
    <source>
        <dbReference type="ARBA" id="ARBA00049255"/>
    </source>
</evidence>
<keyword evidence="7 15" id="KW-0479">Metal-binding</keyword>
<dbReference type="Proteomes" id="UP000005496">
    <property type="component" value="Unassembled WGS sequence"/>
</dbReference>
<evidence type="ECO:0000259" key="18">
    <source>
        <dbReference type="PROSITE" id="PS51447"/>
    </source>
</evidence>
<dbReference type="Pfam" id="PF03147">
    <property type="entry name" value="FDX-ACB"/>
    <property type="match status" value="1"/>
</dbReference>
<dbReference type="Gene3D" id="3.30.930.10">
    <property type="entry name" value="Bira Bifunctional Protein, Domain 2"/>
    <property type="match status" value="1"/>
</dbReference>
<dbReference type="Pfam" id="PF03484">
    <property type="entry name" value="B5"/>
    <property type="match status" value="1"/>
</dbReference>
<dbReference type="eggNOG" id="COG0072">
    <property type="taxonomic scope" value="Bacteria"/>
</dbReference>
<dbReference type="SUPFAM" id="SSF56037">
    <property type="entry name" value="PheT/TilS domain"/>
    <property type="match status" value="1"/>
</dbReference>
<dbReference type="InterPro" id="IPR045864">
    <property type="entry name" value="aa-tRNA-synth_II/BPL/LPL"/>
</dbReference>
<evidence type="ECO:0000259" key="17">
    <source>
        <dbReference type="PROSITE" id="PS50886"/>
    </source>
</evidence>
<protein>
    <recommendedName>
        <fullName evidence="15">Phenylalanine--tRNA ligase beta subunit</fullName>
        <ecNumber evidence="15">6.1.1.20</ecNumber>
    </recommendedName>
    <alternativeName>
        <fullName evidence="15">Phenylalanyl-tRNA synthetase beta subunit</fullName>
        <shortName evidence="15">PheRS</shortName>
    </alternativeName>
</protein>
<dbReference type="PANTHER" id="PTHR10947:SF0">
    <property type="entry name" value="PHENYLALANINE--TRNA LIGASE BETA SUBUNIT"/>
    <property type="match status" value="1"/>
</dbReference>
<evidence type="ECO:0000256" key="8">
    <source>
        <dbReference type="ARBA" id="ARBA00022741"/>
    </source>
</evidence>
<dbReference type="GO" id="GO:0005524">
    <property type="term" value="F:ATP binding"/>
    <property type="evidence" value="ECO:0007669"/>
    <property type="project" value="UniProtKB-UniRule"/>
</dbReference>
<dbReference type="SUPFAM" id="SSF55681">
    <property type="entry name" value="Class II aaRS and biotin synthetases"/>
    <property type="match status" value="1"/>
</dbReference>
<keyword evidence="9 15" id="KW-0067">ATP-binding</keyword>
<dbReference type="SUPFAM" id="SSF54991">
    <property type="entry name" value="Anticodon-binding domain of PheRS"/>
    <property type="match status" value="1"/>
</dbReference>
<feature type="domain" description="B5" evidence="19">
    <location>
        <begin position="403"/>
        <end position="478"/>
    </location>
</feature>
<dbReference type="Gene3D" id="3.50.40.10">
    <property type="entry name" value="Phenylalanyl-trna Synthetase, Chain B, domain 3"/>
    <property type="match status" value="1"/>
</dbReference>
<gene>
    <name evidence="15" type="primary">pheT</name>
    <name evidence="20" type="ORF">Dthio_PD0663</name>
</gene>
<keyword evidence="4 15" id="KW-0963">Cytoplasm</keyword>
<feature type="binding site" evidence="15">
    <location>
        <position position="466"/>
    </location>
    <ligand>
        <name>Mg(2+)</name>
        <dbReference type="ChEBI" id="CHEBI:18420"/>
        <note>shared with alpha subunit</note>
    </ligand>
</feature>
<evidence type="ECO:0000256" key="6">
    <source>
        <dbReference type="ARBA" id="ARBA00022598"/>
    </source>
</evidence>
<evidence type="ECO:0000313" key="21">
    <source>
        <dbReference type="Proteomes" id="UP000005496"/>
    </source>
</evidence>
<dbReference type="SMART" id="SM00873">
    <property type="entry name" value="B3_4"/>
    <property type="match status" value="1"/>
</dbReference>
<name>D6SRL9_9BACT</name>
<comment type="cofactor">
    <cofactor evidence="15">
        <name>Mg(2+)</name>
        <dbReference type="ChEBI" id="CHEBI:18420"/>
    </cofactor>
    <text evidence="15">Binds 2 magnesium ions per tetramer.</text>
</comment>
<evidence type="ECO:0000256" key="9">
    <source>
        <dbReference type="ARBA" id="ARBA00022840"/>
    </source>
</evidence>
<dbReference type="InterPro" id="IPR005121">
    <property type="entry name" value="Fdx_antiC-bd"/>
</dbReference>
<dbReference type="GO" id="GO:0000049">
    <property type="term" value="F:tRNA binding"/>
    <property type="evidence" value="ECO:0007669"/>
    <property type="project" value="UniProtKB-UniRule"/>
</dbReference>
<dbReference type="Gene3D" id="3.30.56.10">
    <property type="match status" value="2"/>
</dbReference>
<keyword evidence="12 15" id="KW-0648">Protein biosynthesis</keyword>
<dbReference type="Pfam" id="PF17759">
    <property type="entry name" value="tRNA_synthFbeta"/>
    <property type="match status" value="1"/>
</dbReference>
<keyword evidence="5 16" id="KW-0820">tRNA-binding</keyword>
<comment type="subcellular location">
    <subcellularLocation>
        <location evidence="1 15">Cytoplasm</location>
    </subcellularLocation>
</comment>
<dbReference type="FunFam" id="3.50.40.10:FF:000001">
    <property type="entry name" value="Phenylalanine--tRNA ligase beta subunit"/>
    <property type="match status" value="1"/>
</dbReference>
<dbReference type="PROSITE" id="PS50886">
    <property type="entry name" value="TRBD"/>
    <property type="match status" value="1"/>
</dbReference>
<evidence type="ECO:0000256" key="1">
    <source>
        <dbReference type="ARBA" id="ARBA00004496"/>
    </source>
</evidence>
<evidence type="ECO:0000256" key="10">
    <source>
        <dbReference type="ARBA" id="ARBA00022842"/>
    </source>
</evidence>
<evidence type="ECO:0000256" key="2">
    <source>
        <dbReference type="ARBA" id="ARBA00008653"/>
    </source>
</evidence>
<feature type="domain" description="TRNA-binding" evidence="17">
    <location>
        <begin position="39"/>
        <end position="148"/>
    </location>
</feature>